<dbReference type="InterPro" id="IPR011042">
    <property type="entry name" value="6-blade_b-propeller_TolB-like"/>
</dbReference>
<protein>
    <recommendedName>
        <fullName evidence="4">S9 family peptidase</fullName>
    </recommendedName>
</protein>
<keyword evidence="1" id="KW-0472">Membrane</keyword>
<evidence type="ECO:0000313" key="3">
    <source>
        <dbReference type="Proteomes" id="UP000824156"/>
    </source>
</evidence>
<reference evidence="2" key="2">
    <citation type="submission" date="2021-04" db="EMBL/GenBank/DDBJ databases">
        <authorList>
            <person name="Gilroy R."/>
        </authorList>
    </citation>
    <scope>NUCLEOTIDE SEQUENCE</scope>
    <source>
        <strain evidence="2">1719</strain>
    </source>
</reference>
<feature type="transmembrane region" description="Helical" evidence="1">
    <location>
        <begin position="39"/>
        <end position="57"/>
    </location>
</feature>
<accession>A0A9D1WBX5</accession>
<gene>
    <name evidence="2" type="ORF">H9853_10720</name>
</gene>
<dbReference type="EMBL" id="DXEZ01000304">
    <property type="protein sequence ID" value="HIX55487.1"/>
    <property type="molecule type" value="Genomic_DNA"/>
</dbReference>
<evidence type="ECO:0000256" key="1">
    <source>
        <dbReference type="SAM" id="Phobius"/>
    </source>
</evidence>
<proteinExistence type="predicted"/>
<dbReference type="InterPro" id="IPR011659">
    <property type="entry name" value="WD40"/>
</dbReference>
<organism evidence="2 3">
    <name type="scientific">Candidatus Sphingobacterium stercoripullorum</name>
    <dbReference type="NCBI Taxonomy" id="2838759"/>
    <lineage>
        <taxon>Bacteria</taxon>
        <taxon>Pseudomonadati</taxon>
        <taxon>Bacteroidota</taxon>
        <taxon>Sphingobacteriia</taxon>
        <taxon>Sphingobacteriales</taxon>
        <taxon>Sphingobacteriaceae</taxon>
        <taxon>Sphingobacterium</taxon>
    </lineage>
</organism>
<dbReference type="Gene3D" id="2.120.10.30">
    <property type="entry name" value="TolB, C-terminal domain"/>
    <property type="match status" value="1"/>
</dbReference>
<reference evidence="2" key="1">
    <citation type="journal article" date="2021" name="PeerJ">
        <title>Extensive microbial diversity within the chicken gut microbiome revealed by metagenomics and culture.</title>
        <authorList>
            <person name="Gilroy R."/>
            <person name="Ravi A."/>
            <person name="Getino M."/>
            <person name="Pursley I."/>
            <person name="Horton D.L."/>
            <person name="Alikhan N.F."/>
            <person name="Baker D."/>
            <person name="Gharbi K."/>
            <person name="Hall N."/>
            <person name="Watson M."/>
            <person name="Adriaenssens E.M."/>
            <person name="Foster-Nyarko E."/>
            <person name="Jarju S."/>
            <person name="Secka A."/>
            <person name="Antonio M."/>
            <person name="Oren A."/>
            <person name="Chaudhuri R.R."/>
            <person name="La Ragione R."/>
            <person name="Hildebrand F."/>
            <person name="Pallen M.J."/>
        </authorList>
    </citation>
    <scope>NUCLEOTIDE SEQUENCE</scope>
    <source>
        <strain evidence="2">1719</strain>
    </source>
</reference>
<evidence type="ECO:0008006" key="4">
    <source>
        <dbReference type="Google" id="ProtNLM"/>
    </source>
</evidence>
<keyword evidence="1" id="KW-1133">Transmembrane helix</keyword>
<feature type="non-terminal residue" evidence="2">
    <location>
        <position position="212"/>
    </location>
</feature>
<dbReference type="Proteomes" id="UP000824156">
    <property type="component" value="Unassembled WGS sequence"/>
</dbReference>
<comment type="caution">
    <text evidence="2">The sequence shown here is derived from an EMBL/GenBank/DDBJ whole genome shotgun (WGS) entry which is preliminary data.</text>
</comment>
<keyword evidence="1" id="KW-0812">Transmembrane</keyword>
<evidence type="ECO:0000313" key="2">
    <source>
        <dbReference type="EMBL" id="HIX55487.1"/>
    </source>
</evidence>
<name>A0A9D1WBX5_9SPHI</name>
<sequence length="212" mass="22881">MNYIKNSIHKIIALVLLWGVLGYATDALAQNNPPIEDYLLYPQITALTSNGGMLAWVMNEQGRRNIYVSSEKGEEARKITSYKSDDGQEITNVSVSADGKWVVYVRGGGHGGNWSATASVNPESKIIQPGVSVWSVPITGGKPIKLGNGSYPRVSPNSDEVIFSRSGNLYIAPIDGSINSKKLFATKGTVRHAQWSPSGDKVAFSVSRTTHA</sequence>
<dbReference type="SUPFAM" id="SSF82171">
    <property type="entry name" value="DPP6 N-terminal domain-like"/>
    <property type="match status" value="1"/>
</dbReference>
<dbReference type="AlphaFoldDB" id="A0A9D1WBX5"/>
<dbReference type="Pfam" id="PF07676">
    <property type="entry name" value="PD40"/>
    <property type="match status" value="1"/>
</dbReference>